<proteinExistence type="predicted"/>
<dbReference type="InterPro" id="IPR008854">
    <property type="entry name" value="TPMT"/>
</dbReference>
<evidence type="ECO:0000256" key="1">
    <source>
        <dbReference type="ARBA" id="ARBA00022553"/>
    </source>
</evidence>
<dbReference type="PANTHER" id="PTHR32183:SF11">
    <property type="entry name" value="THIOL METHYLTRANSFERASE 2-RELATED"/>
    <property type="match status" value="1"/>
</dbReference>
<evidence type="ECO:0000256" key="2">
    <source>
        <dbReference type="ARBA" id="ARBA00022603"/>
    </source>
</evidence>
<dbReference type="EMBL" id="LK052938">
    <property type="protein sequence ID" value="CDR38187.1"/>
    <property type="molecule type" value="Genomic_DNA"/>
</dbReference>
<dbReference type="CDD" id="cd02440">
    <property type="entry name" value="AdoMet_MTases"/>
    <property type="match status" value="1"/>
</dbReference>
<dbReference type="PROSITE" id="PS51585">
    <property type="entry name" value="SAM_MT_TPMT"/>
    <property type="match status" value="1"/>
</dbReference>
<sequence>MAYSRPMQPTEALLKVRQFLQEDPTEGQSATGGWDQAWKAETTPWDAGDVQPALRELLDEKWSEVGVSLDELKDGKALVAGCGRGCDAAFIATHGIDTLGIDLSPTAVEVAKKHLSSQPDAPTNITFEAADFFAFPLPSNKPFSFAFDYTFFCALPPLWREKWGNRYAEVVRPGGLLVCLAFPIDGDREGGPPYSVSEEAYDKVLLANFDKVYSKQPTKMAEGREPGRDRMIVYRRK</sequence>
<dbReference type="SUPFAM" id="SSF53335">
    <property type="entry name" value="S-adenosyl-L-methionine-dependent methyltransferases"/>
    <property type="match status" value="1"/>
</dbReference>
<gene>
    <name evidence="5" type="ORF">RHTO0S_03e05402g</name>
</gene>
<dbReference type="InterPro" id="IPR029063">
    <property type="entry name" value="SAM-dependent_MTases_sf"/>
</dbReference>
<reference evidence="5" key="1">
    <citation type="journal article" date="2014" name="Genome Announc.">
        <title>Draft genome sequence of Rhodosporidium toruloides CECT1137, an oleaginous yeast of biotechnological interest.</title>
        <authorList>
            <person name="Morin N."/>
            <person name="Calcas X."/>
            <person name="Devillers H."/>
            <person name="Durrens P."/>
            <person name="Sherman D.J."/>
            <person name="Nicaud J.-M."/>
            <person name="Neuveglise C."/>
        </authorList>
    </citation>
    <scope>NUCLEOTIDE SEQUENCE</scope>
    <source>
        <strain evidence="5">CECT1137</strain>
    </source>
</reference>
<dbReference type="AlphaFoldDB" id="A0A061ATX5"/>
<dbReference type="GO" id="GO:0008757">
    <property type="term" value="F:S-adenosylmethionine-dependent methyltransferase activity"/>
    <property type="evidence" value="ECO:0007669"/>
    <property type="project" value="InterPro"/>
</dbReference>
<evidence type="ECO:0000313" key="5">
    <source>
        <dbReference type="EMBL" id="CDR38187.1"/>
    </source>
</evidence>
<accession>A0A061ATX5</accession>
<keyword evidence="4" id="KW-0949">S-adenosyl-L-methionine</keyword>
<keyword evidence="1" id="KW-0597">Phosphoprotein</keyword>
<keyword evidence="3" id="KW-0808">Transferase</keyword>
<keyword evidence="2" id="KW-0489">Methyltransferase</keyword>
<dbReference type="Gene3D" id="3.40.50.150">
    <property type="entry name" value="Vaccinia Virus protein VP39"/>
    <property type="match status" value="1"/>
</dbReference>
<dbReference type="PANTHER" id="PTHR32183">
    <property type="match status" value="1"/>
</dbReference>
<evidence type="ECO:0000256" key="4">
    <source>
        <dbReference type="ARBA" id="ARBA00022691"/>
    </source>
</evidence>
<dbReference type="GO" id="GO:0032259">
    <property type="term" value="P:methylation"/>
    <property type="evidence" value="ECO:0007669"/>
    <property type="project" value="UniProtKB-KW"/>
</dbReference>
<dbReference type="Pfam" id="PF05724">
    <property type="entry name" value="TPMT"/>
    <property type="match status" value="1"/>
</dbReference>
<dbReference type="OrthoDB" id="276151at2759"/>
<name>A0A061ATX5_RHOTO</name>
<organism evidence="5">
    <name type="scientific">Rhodotorula toruloides</name>
    <name type="common">Yeast</name>
    <name type="synonym">Rhodosporidium toruloides</name>
    <dbReference type="NCBI Taxonomy" id="5286"/>
    <lineage>
        <taxon>Eukaryota</taxon>
        <taxon>Fungi</taxon>
        <taxon>Dikarya</taxon>
        <taxon>Basidiomycota</taxon>
        <taxon>Pucciniomycotina</taxon>
        <taxon>Microbotryomycetes</taxon>
        <taxon>Sporidiobolales</taxon>
        <taxon>Sporidiobolaceae</taxon>
        <taxon>Rhodotorula</taxon>
    </lineage>
</organism>
<protein>
    <submittedName>
        <fullName evidence="5">RHTO0S03e05402g1_1</fullName>
    </submittedName>
</protein>
<evidence type="ECO:0000256" key="3">
    <source>
        <dbReference type="ARBA" id="ARBA00022679"/>
    </source>
</evidence>